<comment type="caution">
    <text evidence="9">The sequence shown here is derived from an EMBL/GenBank/DDBJ whole genome shotgun (WGS) entry which is preliminary data.</text>
</comment>
<feature type="domain" description="RNA polymerase sigma-70 region 4" evidence="8">
    <location>
        <begin position="157"/>
        <end position="205"/>
    </location>
</feature>
<evidence type="ECO:0000313" key="10">
    <source>
        <dbReference type="Proteomes" id="UP000580861"/>
    </source>
</evidence>
<dbReference type="GO" id="GO:0003677">
    <property type="term" value="F:DNA binding"/>
    <property type="evidence" value="ECO:0007669"/>
    <property type="project" value="UniProtKB-KW"/>
</dbReference>
<dbReference type="InterPro" id="IPR036388">
    <property type="entry name" value="WH-like_DNA-bd_sf"/>
</dbReference>
<keyword evidence="2" id="KW-0805">Transcription regulation</keyword>
<evidence type="ECO:0000256" key="3">
    <source>
        <dbReference type="ARBA" id="ARBA00023082"/>
    </source>
</evidence>
<reference evidence="9 10" key="1">
    <citation type="submission" date="2020-08" db="EMBL/GenBank/DDBJ databases">
        <title>Sequencing the genomes of 1000 actinobacteria strains.</title>
        <authorList>
            <person name="Klenk H.-P."/>
        </authorList>
    </citation>
    <scope>NUCLEOTIDE SEQUENCE [LARGE SCALE GENOMIC DNA]</scope>
    <source>
        <strain evidence="9 10">DSM 45272</strain>
    </source>
</reference>
<accession>A0A841AU21</accession>
<dbReference type="NCBIfam" id="TIGR02937">
    <property type="entry name" value="sigma70-ECF"/>
    <property type="match status" value="1"/>
</dbReference>
<proteinExistence type="inferred from homology"/>
<gene>
    <name evidence="9" type="ORF">HDA45_000228</name>
</gene>
<dbReference type="InterPro" id="IPR013324">
    <property type="entry name" value="RNA_pol_sigma_r3/r4-like"/>
</dbReference>
<feature type="region of interest" description="Disordered" evidence="6">
    <location>
        <begin position="1"/>
        <end position="23"/>
    </location>
</feature>
<dbReference type="Gene3D" id="1.10.10.10">
    <property type="entry name" value="Winged helix-like DNA-binding domain superfamily/Winged helix DNA-binding domain"/>
    <property type="match status" value="1"/>
</dbReference>
<dbReference type="InterPro" id="IPR007627">
    <property type="entry name" value="RNA_pol_sigma70_r2"/>
</dbReference>
<dbReference type="InterPro" id="IPR014284">
    <property type="entry name" value="RNA_pol_sigma-70_dom"/>
</dbReference>
<dbReference type="GO" id="GO:0016987">
    <property type="term" value="F:sigma factor activity"/>
    <property type="evidence" value="ECO:0007669"/>
    <property type="project" value="UniProtKB-KW"/>
</dbReference>
<feature type="domain" description="RNA polymerase sigma-70 region 2" evidence="7">
    <location>
        <begin position="53"/>
        <end position="121"/>
    </location>
</feature>
<dbReference type="PANTHER" id="PTHR43133">
    <property type="entry name" value="RNA POLYMERASE ECF-TYPE SIGMA FACTO"/>
    <property type="match status" value="1"/>
</dbReference>
<evidence type="ECO:0000259" key="8">
    <source>
        <dbReference type="Pfam" id="PF04545"/>
    </source>
</evidence>
<protein>
    <submittedName>
        <fullName evidence="9">RNA polymerase sigma-70 factor (ECF subfamily)</fullName>
    </submittedName>
</protein>
<dbReference type="InterPro" id="IPR013325">
    <property type="entry name" value="RNA_pol_sigma_r2"/>
</dbReference>
<evidence type="ECO:0000256" key="6">
    <source>
        <dbReference type="SAM" id="MobiDB-lite"/>
    </source>
</evidence>
<dbReference type="AlphaFoldDB" id="A0A841AU21"/>
<evidence type="ECO:0000259" key="7">
    <source>
        <dbReference type="Pfam" id="PF04542"/>
    </source>
</evidence>
<organism evidence="9 10">
    <name type="scientific">Amycolatopsis umgeniensis</name>
    <dbReference type="NCBI Taxonomy" id="336628"/>
    <lineage>
        <taxon>Bacteria</taxon>
        <taxon>Bacillati</taxon>
        <taxon>Actinomycetota</taxon>
        <taxon>Actinomycetes</taxon>
        <taxon>Pseudonocardiales</taxon>
        <taxon>Pseudonocardiaceae</taxon>
        <taxon>Amycolatopsis</taxon>
    </lineage>
</organism>
<evidence type="ECO:0000256" key="5">
    <source>
        <dbReference type="ARBA" id="ARBA00023163"/>
    </source>
</evidence>
<dbReference type="EMBL" id="JACHMX010000001">
    <property type="protein sequence ID" value="MBB5850141.1"/>
    <property type="molecule type" value="Genomic_DNA"/>
</dbReference>
<dbReference type="Proteomes" id="UP000580861">
    <property type="component" value="Unassembled WGS sequence"/>
</dbReference>
<dbReference type="GO" id="GO:0006352">
    <property type="term" value="P:DNA-templated transcription initiation"/>
    <property type="evidence" value="ECO:0007669"/>
    <property type="project" value="InterPro"/>
</dbReference>
<dbReference type="SUPFAM" id="SSF88946">
    <property type="entry name" value="Sigma2 domain of RNA polymerase sigma factors"/>
    <property type="match status" value="1"/>
</dbReference>
<keyword evidence="4" id="KW-0238">DNA-binding</keyword>
<dbReference type="CDD" id="cd06171">
    <property type="entry name" value="Sigma70_r4"/>
    <property type="match status" value="1"/>
</dbReference>
<comment type="similarity">
    <text evidence="1">Belongs to the sigma-70 factor family. ECF subfamily.</text>
</comment>
<dbReference type="InterPro" id="IPR039425">
    <property type="entry name" value="RNA_pol_sigma-70-like"/>
</dbReference>
<dbReference type="Pfam" id="PF04542">
    <property type="entry name" value="Sigma70_r2"/>
    <property type="match status" value="1"/>
</dbReference>
<dbReference type="Gene3D" id="1.10.1740.10">
    <property type="match status" value="1"/>
</dbReference>
<dbReference type="RefSeq" id="WP_184891429.1">
    <property type="nucleotide sequence ID" value="NZ_JACHMX010000001.1"/>
</dbReference>
<dbReference type="SUPFAM" id="SSF88659">
    <property type="entry name" value="Sigma3 and sigma4 domains of RNA polymerase sigma factors"/>
    <property type="match status" value="1"/>
</dbReference>
<evidence type="ECO:0000313" key="9">
    <source>
        <dbReference type="EMBL" id="MBB5850141.1"/>
    </source>
</evidence>
<keyword evidence="3" id="KW-0731">Sigma factor</keyword>
<feature type="region of interest" description="Disordered" evidence="6">
    <location>
        <begin position="116"/>
        <end position="141"/>
    </location>
</feature>
<keyword evidence="10" id="KW-1185">Reference proteome</keyword>
<dbReference type="Pfam" id="PF04545">
    <property type="entry name" value="Sigma70_r4"/>
    <property type="match status" value="1"/>
</dbReference>
<dbReference type="InterPro" id="IPR007630">
    <property type="entry name" value="RNA_pol_sigma70_r4"/>
</dbReference>
<evidence type="ECO:0000256" key="1">
    <source>
        <dbReference type="ARBA" id="ARBA00010641"/>
    </source>
</evidence>
<evidence type="ECO:0000256" key="2">
    <source>
        <dbReference type="ARBA" id="ARBA00023015"/>
    </source>
</evidence>
<keyword evidence="5" id="KW-0804">Transcription</keyword>
<feature type="compositionally biased region" description="Basic and acidic residues" evidence="6">
    <location>
        <begin position="119"/>
        <end position="135"/>
    </location>
</feature>
<name>A0A841AU21_9PSEU</name>
<evidence type="ECO:0000256" key="4">
    <source>
        <dbReference type="ARBA" id="ARBA00023125"/>
    </source>
</evidence>
<dbReference type="PANTHER" id="PTHR43133:SF58">
    <property type="entry name" value="ECF RNA POLYMERASE SIGMA FACTOR SIGD"/>
    <property type="match status" value="1"/>
</dbReference>
<sequence>MGTRLTWTAPGALTSPGAAPPPDNGALTADLESLVPRARRGDPAATNELMSIVQPVVVRYCRSRMGGSDVRVIAAEDVAQETCLAVLTALPTARATGGSFLTAVLGIAARKVAAAFRGRARDRSEPTPDPPDRATPEPNEPEWQALAADGHDRLTRLMSSLPDIQREILRLRITVGMSAPETGAVLRVSPGLVRVAQHRALQKLRTIISEDDL</sequence>